<dbReference type="GO" id="GO:0005615">
    <property type="term" value="C:extracellular space"/>
    <property type="evidence" value="ECO:0007669"/>
    <property type="project" value="TreeGrafter"/>
</dbReference>
<evidence type="ECO:0000313" key="2">
    <source>
        <dbReference type="Proteomes" id="UP001152795"/>
    </source>
</evidence>
<comment type="caution">
    <text evidence="1">The sequence shown here is derived from an EMBL/GenBank/DDBJ whole genome shotgun (WGS) entry which is preliminary data.</text>
</comment>
<dbReference type="SMART" id="SM00473">
    <property type="entry name" value="PAN_AP"/>
    <property type="match status" value="2"/>
</dbReference>
<dbReference type="InterPro" id="IPR003609">
    <property type="entry name" value="Pan_app"/>
</dbReference>
<dbReference type="PANTHER" id="PTHR19143">
    <property type="entry name" value="FIBRINOGEN/TENASCIN/ANGIOPOEITIN"/>
    <property type="match status" value="1"/>
</dbReference>
<keyword evidence="2" id="KW-1185">Reference proteome</keyword>
<sequence>MIFDSKLFWTVLLYYFTVILGIAFRREANGHAQIFFQIKQGVRSQRKPFISLRAKTSIQCAVFCLDEKTCKSVNYAEYASIKDGQENCELHNETKNDDGNPIEFLKDDRYTFYQIPGASHKPEKKQKIENATEQPNTPSLNRSCLDYFNHGSKTSGHYTIFNGRKAYRAVYCDMESEPGSVWTLIMSFARENKDVDSFRLKALYEPSPENSGIPNWTKYRISNGLMYIIKNTTTHWRVTCSFPQYGVNISTDYVRAAFADFDLMGEFWRECKKVSHVSVMGQSCSECTAHWSQGNGSTPHIAAVDEDVCDIKSDKSGNNYFGVRSPRKAFISLRAKTSIQCAVFCLDEKTCKSLNYAEYASIKDGQANCELHNETKNDDGNPLEFLRDDRYTFYQIPGASHKPEKKQKTENATEQPNTPSLKGSCLDYFNHGSKTSGHYTIFNGRKAYRAVYCDMESEPGSVWTLIMSFARENKDVDSFRSKALYEPSPENSGIPNWTKYRISNGLMYLIKNTTTHWRATCSFPQYGVNISTDYVRAAFADFDLTGEFWRECKKVSHISVMGQSCSECTAHWSQGNGSSPHIAAVGEDVCDIKSDKSGNNYFGAYEKYSATFRCTENATSTTNYWFGSYI</sequence>
<dbReference type="AlphaFoldDB" id="A0A6S7H0L2"/>
<dbReference type="Pfam" id="PF00024">
    <property type="entry name" value="PAN_1"/>
    <property type="match status" value="2"/>
</dbReference>
<gene>
    <name evidence="1" type="ORF">PACLA_8A054244</name>
</gene>
<dbReference type="SUPFAM" id="SSF56496">
    <property type="entry name" value="Fibrinogen C-terminal domain-like"/>
    <property type="match status" value="2"/>
</dbReference>
<dbReference type="PROSITE" id="PS50948">
    <property type="entry name" value="PAN"/>
    <property type="match status" value="1"/>
</dbReference>
<reference evidence="1" key="1">
    <citation type="submission" date="2020-04" db="EMBL/GenBank/DDBJ databases">
        <authorList>
            <person name="Alioto T."/>
            <person name="Alioto T."/>
            <person name="Gomez Garrido J."/>
        </authorList>
    </citation>
    <scope>NUCLEOTIDE SEQUENCE</scope>
    <source>
        <strain evidence="1">A484AB</strain>
    </source>
</reference>
<name>A0A6S7H0L2_PARCT</name>
<dbReference type="InterPro" id="IPR036056">
    <property type="entry name" value="Fibrinogen-like_C"/>
</dbReference>
<dbReference type="InterPro" id="IPR014716">
    <property type="entry name" value="Fibrinogen_a/b/g_C_1"/>
</dbReference>
<dbReference type="InterPro" id="IPR050373">
    <property type="entry name" value="Fibrinogen_C-term_domain"/>
</dbReference>
<dbReference type="EMBL" id="CACRXK020003191">
    <property type="protein sequence ID" value="CAB3997798.1"/>
    <property type="molecule type" value="Genomic_DNA"/>
</dbReference>
<organism evidence="1 2">
    <name type="scientific">Paramuricea clavata</name>
    <name type="common">Red gorgonian</name>
    <name type="synonym">Violescent sea-whip</name>
    <dbReference type="NCBI Taxonomy" id="317549"/>
    <lineage>
        <taxon>Eukaryota</taxon>
        <taxon>Metazoa</taxon>
        <taxon>Cnidaria</taxon>
        <taxon>Anthozoa</taxon>
        <taxon>Octocorallia</taxon>
        <taxon>Malacalcyonacea</taxon>
        <taxon>Plexauridae</taxon>
        <taxon>Paramuricea</taxon>
    </lineage>
</organism>
<dbReference type="Gene3D" id="3.90.215.10">
    <property type="entry name" value="Gamma Fibrinogen, chain A, domain 1"/>
    <property type="match status" value="2"/>
</dbReference>
<accession>A0A6S7H0L2</accession>
<protein>
    <submittedName>
        <fullName evidence="1">Uncharacterized protein</fullName>
    </submittedName>
</protein>
<dbReference type="Proteomes" id="UP001152795">
    <property type="component" value="Unassembled WGS sequence"/>
</dbReference>
<proteinExistence type="predicted"/>
<evidence type="ECO:0000313" key="1">
    <source>
        <dbReference type="EMBL" id="CAB3997798.1"/>
    </source>
</evidence>